<name>A0A1M2VMW6_TRAPU</name>
<dbReference type="InterPro" id="IPR036291">
    <property type="entry name" value="NAD(P)-bd_dom_sf"/>
</dbReference>
<feature type="coiled-coil region" evidence="3">
    <location>
        <begin position="103"/>
        <end position="164"/>
    </location>
</feature>
<keyword evidence="2" id="KW-0560">Oxidoreductase</keyword>
<dbReference type="STRING" id="154538.A0A1M2VMW6"/>
<accession>A0A1M2VMW6</accession>
<sequence length="270" mass="29764">MQKEKRMKKAEEAEETKRQDLVQIEAQIKHAERRSEKAQQELEKLQQAEAEQRRKLQALQESLQTVQRAAKGLQRVRDSLMTQLLQQFGTQIARLTHRDGGAAKAYEDIIKSEGENLAKLEDEKMGAKEEIAAAEAIQTLQDDLKALAEELEEKTQKADGLKKTTNRAGNLKALDQALKGAVAPKPGDIVVATAWCTVPLSNLKAAYPASHLLVLKLNASEPSEITAAFAQVKETFGRLDVVVNIAGWGILGEVESAVDAEVRAMFDTNL</sequence>
<evidence type="ECO:0000256" key="1">
    <source>
        <dbReference type="ARBA" id="ARBA00006484"/>
    </source>
</evidence>
<dbReference type="OrthoDB" id="1274115at2759"/>
<dbReference type="EMBL" id="MNAD01001002">
    <property type="protein sequence ID" value="OJT08906.1"/>
    <property type="molecule type" value="Genomic_DNA"/>
</dbReference>
<reference evidence="4 5" key="1">
    <citation type="submission" date="2016-10" db="EMBL/GenBank/DDBJ databases">
        <title>Genome sequence of the basidiomycete white-rot fungus Trametes pubescens.</title>
        <authorList>
            <person name="Makela M.R."/>
            <person name="Granchi Z."/>
            <person name="Peng M."/>
            <person name="De Vries R.P."/>
            <person name="Grigoriev I."/>
            <person name="Riley R."/>
            <person name="Hilden K."/>
        </authorList>
    </citation>
    <scope>NUCLEOTIDE SEQUENCE [LARGE SCALE GENOMIC DNA]</scope>
    <source>
        <strain evidence="4 5">FBCC735</strain>
    </source>
</reference>
<evidence type="ECO:0000313" key="4">
    <source>
        <dbReference type="EMBL" id="OJT08906.1"/>
    </source>
</evidence>
<gene>
    <name evidence="4" type="ORF">TRAPUB_189</name>
</gene>
<dbReference type="SUPFAM" id="SSF51735">
    <property type="entry name" value="NAD(P)-binding Rossmann-fold domains"/>
    <property type="match status" value="1"/>
</dbReference>
<evidence type="ECO:0000256" key="2">
    <source>
        <dbReference type="ARBA" id="ARBA00023002"/>
    </source>
</evidence>
<dbReference type="PANTHER" id="PTHR43976">
    <property type="entry name" value="SHORT CHAIN DEHYDROGENASE"/>
    <property type="match status" value="1"/>
</dbReference>
<evidence type="ECO:0000256" key="3">
    <source>
        <dbReference type="SAM" id="Coils"/>
    </source>
</evidence>
<dbReference type="PANTHER" id="PTHR43976:SF16">
    <property type="entry name" value="SHORT-CHAIN DEHYDROGENASE_REDUCTASE FAMILY PROTEIN"/>
    <property type="match status" value="1"/>
</dbReference>
<comment type="similarity">
    <text evidence="1">Belongs to the short-chain dehydrogenases/reductases (SDR) family.</text>
</comment>
<dbReference type="Proteomes" id="UP000184267">
    <property type="component" value="Unassembled WGS sequence"/>
</dbReference>
<dbReference type="InterPro" id="IPR051911">
    <property type="entry name" value="SDR_oxidoreductase"/>
</dbReference>
<feature type="coiled-coil region" evidence="3">
    <location>
        <begin position="7"/>
        <end position="76"/>
    </location>
</feature>
<proteinExistence type="inferred from homology"/>
<dbReference type="GO" id="GO:0016491">
    <property type="term" value="F:oxidoreductase activity"/>
    <property type="evidence" value="ECO:0007669"/>
    <property type="project" value="UniProtKB-KW"/>
</dbReference>
<comment type="caution">
    <text evidence="4">The sequence shown here is derived from an EMBL/GenBank/DDBJ whole genome shotgun (WGS) entry which is preliminary data.</text>
</comment>
<dbReference type="Gene3D" id="3.40.50.720">
    <property type="entry name" value="NAD(P)-binding Rossmann-like Domain"/>
    <property type="match status" value="1"/>
</dbReference>
<protein>
    <submittedName>
        <fullName evidence="4">Uncharacterized protein</fullName>
    </submittedName>
</protein>
<keyword evidence="3" id="KW-0175">Coiled coil</keyword>
<evidence type="ECO:0000313" key="5">
    <source>
        <dbReference type="Proteomes" id="UP000184267"/>
    </source>
</evidence>
<dbReference type="InterPro" id="IPR002347">
    <property type="entry name" value="SDR_fam"/>
</dbReference>
<keyword evidence="5" id="KW-1185">Reference proteome</keyword>
<dbReference type="AlphaFoldDB" id="A0A1M2VMW6"/>
<organism evidence="4 5">
    <name type="scientific">Trametes pubescens</name>
    <name type="common">White-rot fungus</name>
    <dbReference type="NCBI Taxonomy" id="154538"/>
    <lineage>
        <taxon>Eukaryota</taxon>
        <taxon>Fungi</taxon>
        <taxon>Dikarya</taxon>
        <taxon>Basidiomycota</taxon>
        <taxon>Agaricomycotina</taxon>
        <taxon>Agaricomycetes</taxon>
        <taxon>Polyporales</taxon>
        <taxon>Polyporaceae</taxon>
        <taxon>Trametes</taxon>
    </lineage>
</organism>
<dbReference type="Pfam" id="PF00106">
    <property type="entry name" value="adh_short"/>
    <property type="match status" value="1"/>
</dbReference>